<accession>A0A1X2EH81</accession>
<gene>
    <name evidence="9" type="ORF">AWC30_01045</name>
</gene>
<protein>
    <submittedName>
        <fullName evidence="9">Signal peptide peptidase SppA</fullName>
    </submittedName>
</protein>
<dbReference type="PRINTS" id="PR00127">
    <property type="entry name" value="CLPPROTEASEP"/>
</dbReference>
<feature type="domain" description="Peptidase S49" evidence="8">
    <location>
        <begin position="107"/>
        <end position="258"/>
    </location>
</feature>
<dbReference type="InterPro" id="IPR004635">
    <property type="entry name" value="Pept_S49_SppA"/>
</dbReference>
<dbReference type="GO" id="GO:0006465">
    <property type="term" value="P:signal peptide processing"/>
    <property type="evidence" value="ECO:0007669"/>
    <property type="project" value="InterPro"/>
</dbReference>
<evidence type="ECO:0000256" key="1">
    <source>
        <dbReference type="ARBA" id="ARBA00004370"/>
    </source>
</evidence>
<dbReference type="InterPro" id="IPR002142">
    <property type="entry name" value="Peptidase_S49"/>
</dbReference>
<comment type="subcellular location">
    <subcellularLocation>
        <location evidence="1">Membrane</location>
    </subcellularLocation>
</comment>
<reference evidence="9 10" key="1">
    <citation type="submission" date="2016-01" db="EMBL/GenBank/DDBJ databases">
        <title>The new phylogeny of the genus Mycobacterium.</title>
        <authorList>
            <person name="Tarcisio F."/>
            <person name="Conor M."/>
            <person name="Antonella G."/>
            <person name="Elisabetta G."/>
            <person name="Giulia F.S."/>
            <person name="Sara T."/>
            <person name="Anna F."/>
            <person name="Clotilde B."/>
            <person name="Roberto B."/>
            <person name="Veronica D.S."/>
            <person name="Fabio R."/>
            <person name="Monica P."/>
            <person name="Olivier J."/>
            <person name="Enrico T."/>
            <person name="Nicola S."/>
        </authorList>
    </citation>
    <scope>NUCLEOTIDE SEQUENCE [LARGE SCALE GENOMIC DNA]</scope>
    <source>
        <strain evidence="9 10">DSM 44153</strain>
    </source>
</reference>
<dbReference type="Pfam" id="PF01343">
    <property type="entry name" value="Peptidase_S49"/>
    <property type="match status" value="2"/>
</dbReference>
<dbReference type="InterPro" id="IPR029045">
    <property type="entry name" value="ClpP/crotonase-like_dom_sf"/>
</dbReference>
<dbReference type="AlphaFoldDB" id="A0A1X2EH81"/>
<evidence type="ECO:0000256" key="2">
    <source>
        <dbReference type="ARBA" id="ARBA00008683"/>
    </source>
</evidence>
<dbReference type="RefSeq" id="WP_085110660.1">
    <property type="nucleotide sequence ID" value="NZ_JACKSN010000120.1"/>
</dbReference>
<feature type="domain" description="Peptidase S49" evidence="8">
    <location>
        <begin position="378"/>
        <end position="529"/>
    </location>
</feature>
<proteinExistence type="inferred from homology"/>
<dbReference type="InterPro" id="IPR001907">
    <property type="entry name" value="ClpP"/>
</dbReference>
<dbReference type="NCBIfam" id="TIGR00706">
    <property type="entry name" value="SppA_dom"/>
    <property type="match status" value="1"/>
</dbReference>
<evidence type="ECO:0000256" key="3">
    <source>
        <dbReference type="ARBA" id="ARBA00022670"/>
    </source>
</evidence>
<dbReference type="CDD" id="cd07023">
    <property type="entry name" value="S49_Sppa_N_C"/>
    <property type="match status" value="1"/>
</dbReference>
<dbReference type="InterPro" id="IPR047272">
    <property type="entry name" value="S49_SppA_C"/>
</dbReference>
<evidence type="ECO:0000256" key="6">
    <source>
        <dbReference type="ARBA" id="ARBA00023136"/>
    </source>
</evidence>
<feature type="active site" description="Nucleophile" evidence="7">
    <location>
        <position position="395"/>
    </location>
</feature>
<keyword evidence="4" id="KW-0378">Hydrolase</keyword>
<dbReference type="GO" id="GO:0004252">
    <property type="term" value="F:serine-type endopeptidase activity"/>
    <property type="evidence" value="ECO:0007669"/>
    <property type="project" value="InterPro"/>
</dbReference>
<dbReference type="EMBL" id="LQPZ01000034">
    <property type="protein sequence ID" value="ORX02005.1"/>
    <property type="molecule type" value="Genomic_DNA"/>
</dbReference>
<dbReference type="NCBIfam" id="TIGR00705">
    <property type="entry name" value="SppA_67K"/>
    <property type="match status" value="1"/>
</dbReference>
<keyword evidence="6" id="KW-0472">Membrane</keyword>
<evidence type="ECO:0000256" key="7">
    <source>
        <dbReference type="PIRSR" id="PIRSR001217-1"/>
    </source>
</evidence>
<evidence type="ECO:0000256" key="4">
    <source>
        <dbReference type="ARBA" id="ARBA00022801"/>
    </source>
</evidence>
<dbReference type="SUPFAM" id="SSF52096">
    <property type="entry name" value="ClpP/crotonase"/>
    <property type="match status" value="2"/>
</dbReference>
<keyword evidence="3" id="KW-0645">Protease</keyword>
<dbReference type="CDD" id="cd07018">
    <property type="entry name" value="S49_SppA_67K_type"/>
    <property type="match status" value="1"/>
</dbReference>
<dbReference type="PIRSF" id="PIRSF001217">
    <property type="entry name" value="Protease_4_SppA"/>
    <property type="match status" value="1"/>
</dbReference>
<dbReference type="STRING" id="1798.AWC30_01045"/>
<feature type="active site" description="Proton donor/acceptor" evidence="7">
    <location>
        <position position="175"/>
    </location>
</feature>
<evidence type="ECO:0000259" key="8">
    <source>
        <dbReference type="Pfam" id="PF01343"/>
    </source>
</evidence>
<evidence type="ECO:0000313" key="10">
    <source>
        <dbReference type="Proteomes" id="UP000193090"/>
    </source>
</evidence>
<dbReference type="Gene3D" id="3.90.226.10">
    <property type="entry name" value="2-enoyl-CoA Hydratase, Chain A, domain 1"/>
    <property type="match status" value="3"/>
</dbReference>
<dbReference type="Proteomes" id="UP000193090">
    <property type="component" value="Unassembled WGS sequence"/>
</dbReference>
<comment type="caution">
    <text evidence="9">The sequence shown here is derived from an EMBL/GenBank/DDBJ whole genome shotgun (WGS) entry which is preliminary data.</text>
</comment>
<comment type="similarity">
    <text evidence="2">Belongs to the peptidase S49 family.</text>
</comment>
<dbReference type="PANTHER" id="PTHR33209">
    <property type="entry name" value="PROTEASE 4"/>
    <property type="match status" value="1"/>
</dbReference>
<evidence type="ECO:0000313" key="9">
    <source>
        <dbReference type="EMBL" id="ORX02005.1"/>
    </source>
</evidence>
<organism evidence="9 10">
    <name type="scientific">Mycolicibacillus trivialis</name>
    <dbReference type="NCBI Taxonomy" id="1798"/>
    <lineage>
        <taxon>Bacteria</taxon>
        <taxon>Bacillati</taxon>
        <taxon>Actinomycetota</taxon>
        <taxon>Actinomycetes</taxon>
        <taxon>Mycobacteriales</taxon>
        <taxon>Mycobacteriaceae</taxon>
        <taxon>Mycolicibacillus</taxon>
    </lineage>
</organism>
<dbReference type="GO" id="GO:0004176">
    <property type="term" value="F:ATP-dependent peptidase activity"/>
    <property type="evidence" value="ECO:0007669"/>
    <property type="project" value="InterPro"/>
</dbReference>
<name>A0A1X2EH81_9MYCO</name>
<dbReference type="PANTHER" id="PTHR33209:SF1">
    <property type="entry name" value="PEPTIDASE S49 DOMAIN-CONTAINING PROTEIN"/>
    <property type="match status" value="1"/>
</dbReference>
<dbReference type="InterPro" id="IPR004634">
    <property type="entry name" value="Pept_S49_pIV"/>
</dbReference>
<dbReference type="OrthoDB" id="9764363at2"/>
<dbReference type="GO" id="GO:0016020">
    <property type="term" value="C:membrane"/>
    <property type="evidence" value="ECO:0007669"/>
    <property type="project" value="UniProtKB-SubCell"/>
</dbReference>
<keyword evidence="5" id="KW-0720">Serine protease</keyword>
<evidence type="ECO:0000256" key="5">
    <source>
        <dbReference type="ARBA" id="ARBA00022825"/>
    </source>
</evidence>
<dbReference type="InterPro" id="IPR047217">
    <property type="entry name" value="S49_SppA_67K_type_N"/>
</dbReference>
<sequence length="598" mass="62530">MFSFLPGVPGADEVRALVRRVDTARHRGVPNGCVLELDLQTLPRETSRFDPLALLSAGGRPPVLRQVVDALHRAAEDPRVAGLIARVQLPAATAGPVQELREAIAAFSAVKPSVAWAETYPGTLSYYLATAFNEIWMQPSGTVGLVGFATNAVFLRTAMEKIGLEAQFVARGEYKSAANLFTEDGYTDAHREADTALVESMHAQVRQAVAAARGIGADTVDTLADRAPLLRDDAVNAGLVDRIGFRDQAYGRIAELTGAEGIAPDRGDPDSDAAPPRLYLSRYAHATADRPGPPLPSLPGRKTKPVIAVVTVDGAIVSGRGGPQPAPLGRSNAGGDTIAAALRDATADDDVAAIVLRVDSPGGSVTGSETIWRAVATARAAGKPVVTSMGAVAASGGYYIAAGTDAIVANPGTITGSIGVVTGKLIARDLKERLGVGSDTVRTNANADAWSINAPFTDDQRKQVEAEADLFYTDFVQRVAEGRNMSPDAVDEIARGRVWTGADALDRGLVDELGGLHTAIRRAKTLAGLDPDADARMAYYPGSSLVELLRPRASSQPAAASLSDAVGTLLVRSVLGVAEEVDRAFSGASVLWLGEPRL</sequence>
<keyword evidence="10" id="KW-1185">Reference proteome</keyword>